<feature type="domain" description="Tyrosine-protein phosphatase" evidence="1">
    <location>
        <begin position="1"/>
        <end position="132"/>
    </location>
</feature>
<organism evidence="2 3">
    <name type="scientific">Pristionchus mayeri</name>
    <dbReference type="NCBI Taxonomy" id="1317129"/>
    <lineage>
        <taxon>Eukaryota</taxon>
        <taxon>Metazoa</taxon>
        <taxon>Ecdysozoa</taxon>
        <taxon>Nematoda</taxon>
        <taxon>Chromadorea</taxon>
        <taxon>Rhabditida</taxon>
        <taxon>Rhabditina</taxon>
        <taxon>Diplogasteromorpha</taxon>
        <taxon>Diplogasteroidea</taxon>
        <taxon>Neodiplogasteridae</taxon>
        <taxon>Pristionchus</taxon>
    </lineage>
</organism>
<evidence type="ECO:0000259" key="1">
    <source>
        <dbReference type="PROSITE" id="PS50055"/>
    </source>
</evidence>
<feature type="non-terminal residue" evidence="2">
    <location>
        <position position="132"/>
    </location>
</feature>
<name>A0AAN5I106_9BILA</name>
<dbReference type="SMART" id="SM00194">
    <property type="entry name" value="PTPc"/>
    <property type="match status" value="1"/>
</dbReference>
<dbReference type="EMBL" id="BTRK01000004">
    <property type="protein sequence ID" value="GMR47655.1"/>
    <property type="molecule type" value="Genomic_DNA"/>
</dbReference>
<comment type="caution">
    <text evidence="2">The sequence shown here is derived from an EMBL/GenBank/DDBJ whole genome shotgun (WGS) entry which is preliminary data.</text>
</comment>
<dbReference type="AlphaFoldDB" id="A0AAN5I106"/>
<proteinExistence type="predicted"/>
<evidence type="ECO:0000313" key="3">
    <source>
        <dbReference type="Proteomes" id="UP001328107"/>
    </source>
</evidence>
<dbReference type="PANTHER" id="PTHR46163:SF10">
    <property type="entry name" value="PROTEIN-TYROSINE PHOSPHATASE-RELATED"/>
    <property type="match status" value="1"/>
</dbReference>
<keyword evidence="3" id="KW-1185">Reference proteome</keyword>
<evidence type="ECO:0000313" key="2">
    <source>
        <dbReference type="EMBL" id="GMR47655.1"/>
    </source>
</evidence>
<dbReference type="Proteomes" id="UP001328107">
    <property type="component" value="Unassembled WGS sequence"/>
</dbReference>
<feature type="non-terminal residue" evidence="2">
    <location>
        <position position="1"/>
    </location>
</feature>
<dbReference type="GO" id="GO:0004725">
    <property type="term" value="F:protein tyrosine phosphatase activity"/>
    <property type="evidence" value="ECO:0007669"/>
    <property type="project" value="InterPro"/>
</dbReference>
<dbReference type="SUPFAM" id="SSF52799">
    <property type="entry name" value="(Phosphotyrosine protein) phosphatases II"/>
    <property type="match status" value="1"/>
</dbReference>
<dbReference type="PROSITE" id="PS50055">
    <property type="entry name" value="TYR_PHOSPHATASE_PTP"/>
    <property type="match status" value="1"/>
</dbReference>
<dbReference type="Gene3D" id="3.90.190.10">
    <property type="entry name" value="Protein tyrosine phosphatase superfamily"/>
    <property type="match status" value="1"/>
</dbReference>
<protein>
    <recommendedName>
        <fullName evidence="1">Tyrosine-protein phosphatase domain-containing protein</fullName>
    </recommendedName>
</protein>
<dbReference type="InterPro" id="IPR052782">
    <property type="entry name" value="Oocyte-zygote_transition_reg"/>
</dbReference>
<dbReference type="PANTHER" id="PTHR46163">
    <property type="entry name" value="TYROSINE-PROTEIN PHOSPHATASE-RELATED"/>
    <property type="match status" value="1"/>
</dbReference>
<dbReference type="InterPro" id="IPR029021">
    <property type="entry name" value="Prot-tyrosine_phosphatase-like"/>
</dbReference>
<dbReference type="InterPro" id="IPR000242">
    <property type="entry name" value="PTP_cat"/>
</dbReference>
<sequence length="132" mass="15168">EYRNPSLCRYSDVFCIDKTRVVLQNREGDEDFIHANWVGSPEPGATNYICTQAPLTETQEDFWHMCFTEKASLILMMCNYTEGYSAALIEKCSHYFPGNPNDKMQFGPYTVTMKDKLAEPEIEDSDLSVMEI</sequence>
<accession>A0AAN5I106</accession>
<dbReference type="Pfam" id="PF00102">
    <property type="entry name" value="Y_phosphatase"/>
    <property type="match status" value="1"/>
</dbReference>
<reference evidence="3" key="1">
    <citation type="submission" date="2022-10" db="EMBL/GenBank/DDBJ databases">
        <title>Genome assembly of Pristionchus species.</title>
        <authorList>
            <person name="Yoshida K."/>
            <person name="Sommer R.J."/>
        </authorList>
    </citation>
    <scope>NUCLEOTIDE SEQUENCE [LARGE SCALE GENOMIC DNA]</scope>
    <source>
        <strain evidence="3">RS5460</strain>
    </source>
</reference>
<gene>
    <name evidence="2" type="ORF">PMAYCL1PPCAC_17850</name>
</gene>